<sequence length="302" mass="33258">MTAMWFGLAAIALVGAGALLYIDHIQRQRVGRVRQIWAKAQGYTYTPLDPNLPSTWRRAALAKQDYLSAVDIVSGVRRGEQFFLFDLEETATIVAVRREIGSDVDIDLRLKSTPPPRDADLELLGGIGQRIMFATDLDIARRVCDQRMVTFTESLPPKLGMLWSEGMWTLGALPVATSGREWDTAIDAVARLSGMLHVLPPASGPHGLAQEGHDPGRPRPRSAEDASAQTVRVPAQGAAFQSGDNHAHQVRDVSQGDSRVMPPPRYPAPERARQQRPPAPQPPAPRRLPPDDWSTHDADPRR</sequence>
<dbReference type="CDD" id="cd21904">
    <property type="entry name" value="TtfA-like"/>
    <property type="match status" value="1"/>
</dbReference>
<reference evidence="2" key="1">
    <citation type="submission" date="2020-12" db="EMBL/GenBank/DDBJ databases">
        <title>Antrihabitans popcorni sp. nov. and Antrihabitans auranticaus sp. nov., isolated from a larva cave.</title>
        <authorList>
            <person name="Lee S.D."/>
            <person name="Kim I.S."/>
        </authorList>
    </citation>
    <scope>NUCLEOTIDE SEQUENCE</scope>
    <source>
        <strain evidence="2">YC3-6</strain>
    </source>
</reference>
<comment type="caution">
    <text evidence="2">The sequence shown here is derived from an EMBL/GenBank/DDBJ whole genome shotgun (WGS) entry which is preliminary data.</text>
</comment>
<evidence type="ECO:0000256" key="1">
    <source>
        <dbReference type="SAM" id="MobiDB-lite"/>
    </source>
</evidence>
<accession>A0A934NQK2</accession>
<dbReference type="EMBL" id="JAEMNV010000003">
    <property type="protein sequence ID" value="MBJ8339507.1"/>
    <property type="molecule type" value="Genomic_DNA"/>
</dbReference>
<dbReference type="InterPro" id="IPR049726">
    <property type="entry name" value="TtfA-like_core"/>
</dbReference>
<feature type="compositionally biased region" description="Basic and acidic residues" evidence="1">
    <location>
        <begin position="288"/>
        <end position="302"/>
    </location>
</feature>
<feature type="compositionally biased region" description="Basic and acidic residues" evidence="1">
    <location>
        <begin position="211"/>
        <end position="224"/>
    </location>
</feature>
<gene>
    <name evidence="2" type="ORF">JGU71_11475</name>
</gene>
<feature type="compositionally biased region" description="Pro residues" evidence="1">
    <location>
        <begin position="277"/>
        <end position="287"/>
    </location>
</feature>
<keyword evidence="3" id="KW-1185">Reference proteome</keyword>
<name>A0A934NQK2_9NOCA</name>
<evidence type="ECO:0000313" key="2">
    <source>
        <dbReference type="EMBL" id="MBJ8339507.1"/>
    </source>
</evidence>
<organism evidence="2 3">
    <name type="scientific">Antrihabitans stalagmiti</name>
    <dbReference type="NCBI Taxonomy" id="2799499"/>
    <lineage>
        <taxon>Bacteria</taxon>
        <taxon>Bacillati</taxon>
        <taxon>Actinomycetota</taxon>
        <taxon>Actinomycetes</taxon>
        <taxon>Mycobacteriales</taxon>
        <taxon>Nocardiaceae</taxon>
        <taxon>Antrihabitans</taxon>
    </lineage>
</organism>
<protein>
    <recommendedName>
        <fullName evidence="4">Secreted protein</fullName>
    </recommendedName>
</protein>
<dbReference type="AlphaFoldDB" id="A0A934NQK2"/>
<proteinExistence type="predicted"/>
<dbReference type="Proteomes" id="UP000655868">
    <property type="component" value="Unassembled WGS sequence"/>
</dbReference>
<evidence type="ECO:0008006" key="4">
    <source>
        <dbReference type="Google" id="ProtNLM"/>
    </source>
</evidence>
<feature type="region of interest" description="Disordered" evidence="1">
    <location>
        <begin position="201"/>
        <end position="302"/>
    </location>
</feature>
<evidence type="ECO:0000313" key="3">
    <source>
        <dbReference type="Proteomes" id="UP000655868"/>
    </source>
</evidence>